<name>A0AA39VLG3_ACESA</name>
<keyword evidence="3" id="KW-1185">Reference proteome</keyword>
<dbReference type="AlphaFoldDB" id="A0AA39VLG3"/>
<feature type="compositionally biased region" description="Low complexity" evidence="1">
    <location>
        <begin position="36"/>
        <end position="70"/>
    </location>
</feature>
<reference evidence="2" key="1">
    <citation type="journal article" date="2022" name="Plant J.">
        <title>Strategies of tolerance reflected in two North American maple genomes.</title>
        <authorList>
            <person name="McEvoy S.L."/>
            <person name="Sezen U.U."/>
            <person name="Trouern-Trend A."/>
            <person name="McMahon S.M."/>
            <person name="Schaberg P.G."/>
            <person name="Yang J."/>
            <person name="Wegrzyn J.L."/>
            <person name="Swenson N.G."/>
        </authorList>
    </citation>
    <scope>NUCLEOTIDE SEQUENCE</scope>
    <source>
        <strain evidence="2">NS2018</strain>
    </source>
</reference>
<feature type="compositionally biased region" description="Polar residues" evidence="1">
    <location>
        <begin position="18"/>
        <end position="35"/>
    </location>
</feature>
<protein>
    <submittedName>
        <fullName evidence="2">Uncharacterized protein</fullName>
    </submittedName>
</protein>
<feature type="region of interest" description="Disordered" evidence="1">
    <location>
        <begin position="18"/>
        <end position="132"/>
    </location>
</feature>
<reference evidence="2" key="2">
    <citation type="submission" date="2023-06" db="EMBL/GenBank/DDBJ databases">
        <authorList>
            <person name="Swenson N.G."/>
            <person name="Wegrzyn J.L."/>
            <person name="Mcevoy S.L."/>
        </authorList>
    </citation>
    <scope>NUCLEOTIDE SEQUENCE</scope>
    <source>
        <strain evidence="2">NS2018</strain>
        <tissue evidence="2">Leaf</tissue>
    </source>
</reference>
<proteinExistence type="predicted"/>
<comment type="caution">
    <text evidence="2">The sequence shown here is derived from an EMBL/GenBank/DDBJ whole genome shotgun (WGS) entry which is preliminary data.</text>
</comment>
<dbReference type="Proteomes" id="UP001168877">
    <property type="component" value="Unassembled WGS sequence"/>
</dbReference>
<feature type="region of interest" description="Disordered" evidence="1">
    <location>
        <begin position="146"/>
        <end position="196"/>
    </location>
</feature>
<evidence type="ECO:0000313" key="3">
    <source>
        <dbReference type="Proteomes" id="UP001168877"/>
    </source>
</evidence>
<feature type="compositionally biased region" description="Pro residues" evidence="1">
    <location>
        <begin position="71"/>
        <end position="84"/>
    </location>
</feature>
<gene>
    <name evidence="2" type="ORF">LWI29_023860</name>
</gene>
<organism evidence="2 3">
    <name type="scientific">Acer saccharum</name>
    <name type="common">Sugar maple</name>
    <dbReference type="NCBI Taxonomy" id="4024"/>
    <lineage>
        <taxon>Eukaryota</taxon>
        <taxon>Viridiplantae</taxon>
        <taxon>Streptophyta</taxon>
        <taxon>Embryophyta</taxon>
        <taxon>Tracheophyta</taxon>
        <taxon>Spermatophyta</taxon>
        <taxon>Magnoliopsida</taxon>
        <taxon>eudicotyledons</taxon>
        <taxon>Gunneridae</taxon>
        <taxon>Pentapetalae</taxon>
        <taxon>rosids</taxon>
        <taxon>malvids</taxon>
        <taxon>Sapindales</taxon>
        <taxon>Sapindaceae</taxon>
        <taxon>Hippocastanoideae</taxon>
        <taxon>Acereae</taxon>
        <taxon>Acer</taxon>
    </lineage>
</organism>
<sequence length="240" mass="26172">MARTNKYASINFNNILEKNHHPSSATAHSGASTKPSSSSSYSSITSHNNNYNTNNTLYKSHGRMLVLTRPTPKPLPTTNPPLTPSPKSQTQQPQTQIPDRTRPGPAPDQISLRPLGHTGTGTGPEHFSPIPGQERDKEVVAIVGSPKTGKFVPPHLRPGFAGREEKPVPEVSRSRESGQKYFGSPGRYGEDGRPKSDLDRVGIGPVLVNHEMLVMWNSCLRTEVKFLETKDGLLRAAAIL</sequence>
<accession>A0AA39VLG3</accession>
<feature type="compositionally biased region" description="Low complexity" evidence="1">
    <location>
        <begin position="85"/>
        <end position="98"/>
    </location>
</feature>
<dbReference type="EMBL" id="JAUESC010000381">
    <property type="protein sequence ID" value="KAK0590199.1"/>
    <property type="molecule type" value="Genomic_DNA"/>
</dbReference>
<evidence type="ECO:0000313" key="2">
    <source>
        <dbReference type="EMBL" id="KAK0590199.1"/>
    </source>
</evidence>
<evidence type="ECO:0000256" key="1">
    <source>
        <dbReference type="SAM" id="MobiDB-lite"/>
    </source>
</evidence>
<feature type="compositionally biased region" description="Basic and acidic residues" evidence="1">
    <location>
        <begin position="162"/>
        <end position="178"/>
    </location>
</feature>